<feature type="transmembrane region" description="Helical" evidence="1">
    <location>
        <begin position="51"/>
        <end position="73"/>
    </location>
</feature>
<protein>
    <submittedName>
        <fullName evidence="2">Uncharacterized protein</fullName>
    </submittedName>
</protein>
<keyword evidence="1" id="KW-1133">Transmembrane helix</keyword>
<feature type="transmembrane region" description="Helical" evidence="1">
    <location>
        <begin position="85"/>
        <end position="106"/>
    </location>
</feature>
<dbReference type="EMBL" id="FWPT01000006">
    <property type="protein sequence ID" value="SMA48513.1"/>
    <property type="molecule type" value="Genomic_DNA"/>
</dbReference>
<reference evidence="2 3" key="1">
    <citation type="submission" date="2017-03" db="EMBL/GenBank/DDBJ databases">
        <authorList>
            <person name="Afonso C.L."/>
            <person name="Miller P.J."/>
            <person name="Scott M.A."/>
            <person name="Spackman E."/>
            <person name="Goraichik I."/>
            <person name="Dimitrov K.M."/>
            <person name="Suarez D.L."/>
            <person name="Swayne D.E."/>
        </authorList>
    </citation>
    <scope>NUCLEOTIDE SEQUENCE [LARGE SCALE GENOMIC DNA]</scope>
    <source>
        <strain evidence="2">SB41UT1</strain>
    </source>
</reference>
<accession>A0A1X7ALJ9</accession>
<gene>
    <name evidence="2" type="ORF">EHSB41UT_02774</name>
</gene>
<evidence type="ECO:0000313" key="3">
    <source>
        <dbReference type="Proteomes" id="UP000196573"/>
    </source>
</evidence>
<sequence length="250" mass="28523">MGDVALNKRRLAIVSVWVLLLPSLVWGQEPESQKLETSWHDYTPALYTAGRYALGAGALIGLAAMQSVVESKLRGYGSLAKMGHYIFYPLTMSVSLVTLTPFQSWLGHYIHGVLAPAENKDEEKGDDYTLEGLWFRTYQAYSMNAQMSRNVVMALNTMSFLYLERVMLHLSAGRYEAAVDTQAHFFRMAKKYYAEIGFTSPVWDEVFIPHARPIWKPYRDSDLCRDLDEQLIPEARTLMLEKTLQCGEFE</sequence>
<proteinExistence type="predicted"/>
<evidence type="ECO:0000313" key="2">
    <source>
        <dbReference type="EMBL" id="SMA48513.1"/>
    </source>
</evidence>
<keyword evidence="1" id="KW-0472">Membrane</keyword>
<name>A0A1X7ALJ9_9GAMM</name>
<organism evidence="2 3">
    <name type="scientific">Parendozoicomonas haliclonae</name>
    <dbReference type="NCBI Taxonomy" id="1960125"/>
    <lineage>
        <taxon>Bacteria</taxon>
        <taxon>Pseudomonadati</taxon>
        <taxon>Pseudomonadota</taxon>
        <taxon>Gammaproteobacteria</taxon>
        <taxon>Oceanospirillales</taxon>
        <taxon>Endozoicomonadaceae</taxon>
        <taxon>Parendozoicomonas</taxon>
    </lineage>
</organism>
<keyword evidence="1" id="KW-0812">Transmembrane</keyword>
<dbReference type="AlphaFoldDB" id="A0A1X7ALJ9"/>
<keyword evidence="3" id="KW-1185">Reference proteome</keyword>
<dbReference type="RefSeq" id="WP_087110881.1">
    <property type="nucleotide sequence ID" value="NZ_CBCSCN010000006.1"/>
</dbReference>
<dbReference type="Proteomes" id="UP000196573">
    <property type="component" value="Unassembled WGS sequence"/>
</dbReference>
<evidence type="ECO:0000256" key="1">
    <source>
        <dbReference type="SAM" id="Phobius"/>
    </source>
</evidence>